<dbReference type="InterPro" id="IPR036273">
    <property type="entry name" value="CRAL/TRIO_N_dom_sf"/>
</dbReference>
<dbReference type="SMART" id="SM01100">
    <property type="entry name" value="CRAL_TRIO_N"/>
    <property type="match status" value="1"/>
</dbReference>
<protein>
    <submittedName>
        <fullName evidence="3">CRAL/TRIO domain protein</fullName>
    </submittedName>
</protein>
<feature type="domain" description="CRAL-TRIO" evidence="2">
    <location>
        <begin position="321"/>
        <end position="479"/>
    </location>
</feature>
<dbReference type="SUPFAM" id="SSF52087">
    <property type="entry name" value="CRAL/TRIO domain"/>
    <property type="match status" value="1"/>
</dbReference>
<comment type="caution">
    <text evidence="3">The sequence shown here is derived from an EMBL/GenBank/DDBJ whole genome shotgun (WGS) entry which is preliminary data.</text>
</comment>
<dbReference type="EMBL" id="MSFO01000003">
    <property type="protein sequence ID" value="PLB50195.1"/>
    <property type="molecule type" value="Genomic_DNA"/>
</dbReference>
<dbReference type="InterPro" id="IPR011074">
    <property type="entry name" value="CRAL/TRIO_N_dom"/>
</dbReference>
<dbReference type="OrthoDB" id="43460at2759"/>
<keyword evidence="4" id="KW-1185">Reference proteome</keyword>
<dbReference type="PROSITE" id="PS50191">
    <property type="entry name" value="CRAL_TRIO"/>
    <property type="match status" value="1"/>
</dbReference>
<dbReference type="PANTHER" id="PTHR46590:SF1">
    <property type="entry name" value="PHOSPHATIDYLINOSITOL TRANSFER PROTEIN CSR1"/>
    <property type="match status" value="1"/>
</dbReference>
<dbReference type="Pfam" id="PF03765">
    <property type="entry name" value="CRAL_TRIO_N"/>
    <property type="match status" value="1"/>
</dbReference>
<feature type="region of interest" description="Disordered" evidence="1">
    <location>
        <begin position="164"/>
        <end position="206"/>
    </location>
</feature>
<dbReference type="PANTHER" id="PTHR46590">
    <property type="entry name" value="PHOSPHATIDYLINOSITOL TRANSFER PROTEIN CSR1-RELATED"/>
    <property type="match status" value="1"/>
</dbReference>
<dbReference type="SMART" id="SM00516">
    <property type="entry name" value="SEC14"/>
    <property type="match status" value="1"/>
</dbReference>
<dbReference type="InterPro" id="IPR052432">
    <property type="entry name" value="PITP/CRAL-TRIO"/>
</dbReference>
<dbReference type="Gene3D" id="3.40.525.10">
    <property type="entry name" value="CRAL-TRIO lipid binding domain"/>
    <property type="match status" value="1"/>
</dbReference>
<dbReference type="Pfam" id="PF00650">
    <property type="entry name" value="CRAL_TRIO"/>
    <property type="match status" value="1"/>
</dbReference>
<dbReference type="RefSeq" id="XP_024705497.1">
    <property type="nucleotide sequence ID" value="XM_024845538.1"/>
</dbReference>
<dbReference type="GeneID" id="36553237"/>
<evidence type="ECO:0000313" key="4">
    <source>
        <dbReference type="Proteomes" id="UP000234275"/>
    </source>
</evidence>
<dbReference type="SUPFAM" id="SSF46938">
    <property type="entry name" value="CRAL/TRIO N-terminal domain"/>
    <property type="match status" value="1"/>
</dbReference>
<evidence type="ECO:0000259" key="2">
    <source>
        <dbReference type="PROSITE" id="PS50191"/>
    </source>
</evidence>
<dbReference type="AlphaFoldDB" id="A0A2I2GBG3"/>
<evidence type="ECO:0000256" key="1">
    <source>
        <dbReference type="SAM" id="MobiDB-lite"/>
    </source>
</evidence>
<dbReference type="VEuPathDB" id="FungiDB:P170DRAFT_380656"/>
<dbReference type="Proteomes" id="UP000234275">
    <property type="component" value="Unassembled WGS sequence"/>
</dbReference>
<reference evidence="3 4" key="1">
    <citation type="submission" date="2016-12" db="EMBL/GenBank/DDBJ databases">
        <title>The genomes of Aspergillus section Nigri reveals drivers in fungal speciation.</title>
        <authorList>
            <consortium name="DOE Joint Genome Institute"/>
            <person name="Vesth T.C."/>
            <person name="Nybo J."/>
            <person name="Theobald S."/>
            <person name="Brandl J."/>
            <person name="Frisvad J.C."/>
            <person name="Nielsen K.F."/>
            <person name="Lyhne E.K."/>
            <person name="Kogle M.E."/>
            <person name="Kuo A."/>
            <person name="Riley R."/>
            <person name="Clum A."/>
            <person name="Nolan M."/>
            <person name="Lipzen A."/>
            <person name="Salamov A."/>
            <person name="Henrissat B."/>
            <person name="Wiebenga A."/>
            <person name="De Vries R.P."/>
            <person name="Grigoriev I.V."/>
            <person name="Mortensen U.H."/>
            <person name="Andersen M.R."/>
            <person name="Baker S.E."/>
        </authorList>
    </citation>
    <scope>NUCLEOTIDE SEQUENCE [LARGE SCALE GENOMIC DNA]</scope>
    <source>
        <strain evidence="3 4">IBT 23096</strain>
    </source>
</reference>
<feature type="region of interest" description="Disordered" evidence="1">
    <location>
        <begin position="41"/>
        <end position="68"/>
    </location>
</feature>
<dbReference type="CDD" id="cd00170">
    <property type="entry name" value="SEC14"/>
    <property type="match status" value="1"/>
</dbReference>
<gene>
    <name evidence="3" type="ORF">P170DRAFT_380656</name>
</gene>
<dbReference type="STRING" id="1392250.A0A2I2GBG3"/>
<evidence type="ECO:0000313" key="3">
    <source>
        <dbReference type="EMBL" id="PLB50195.1"/>
    </source>
</evidence>
<sequence>MHAGSFLRRRLAHSSANSFHSTPFQLHRFRGAQISFPSFPRSSSLTSSYPPRRSLSTFPSSSPNEPRKASSFWTVTFALVLLCGGTWIHDKYRNSANNPPLPPHDQDNQELSPFLGVIDTLQTMPAEAAPGTVGNLTPEQEAKLQEFWVLLLKVCGVSLEDVEQSGDATPTSASQKKEQQPQQPKRRFGLFGGGKSSEDDDAASVKSANGISSGLASINITDGDDKYGQSKEFQQALVDMKPEEIRATLWNMVKQDNPDTLLLRFLRARKWDVKKALIMLVSTIRWRLQEVKVDDDIMKNGEHLALKQSQSSDPAEKKAGEDFLLQMRLGKSFLHGVDKLGRPICVVRVRLHKPSDQSTEALDRFTVYTIESARMMLAPPVETACVIFDMTNFSLSNMDYNPVKFMIKCFEANYPECLGVVLIHKAPWLFSGIWNIIKGWLDPVVAAKINFTKNVQDLEKFIPKDRIMKELDGDEDWEYKYVEPQPGENKTMEDTTKRDELLAERQKLAQEVQDATIAWISASQKKDDGALKAAKENRSGLIERLRVQYWQLDPYIRSRSLYDRLHILQGDGKIDFYPAESK</sequence>
<feature type="compositionally biased region" description="Low complexity" evidence="1">
    <location>
        <begin position="41"/>
        <end position="57"/>
    </location>
</feature>
<name>A0A2I2GBG3_9EURO</name>
<accession>A0A2I2GBG3</accession>
<dbReference type="InterPro" id="IPR001251">
    <property type="entry name" value="CRAL-TRIO_dom"/>
</dbReference>
<proteinExistence type="predicted"/>
<dbReference type="InterPro" id="IPR036865">
    <property type="entry name" value="CRAL-TRIO_dom_sf"/>
</dbReference>
<organism evidence="3 4">
    <name type="scientific">Aspergillus steynii IBT 23096</name>
    <dbReference type="NCBI Taxonomy" id="1392250"/>
    <lineage>
        <taxon>Eukaryota</taxon>
        <taxon>Fungi</taxon>
        <taxon>Dikarya</taxon>
        <taxon>Ascomycota</taxon>
        <taxon>Pezizomycotina</taxon>
        <taxon>Eurotiomycetes</taxon>
        <taxon>Eurotiomycetidae</taxon>
        <taxon>Eurotiales</taxon>
        <taxon>Aspergillaceae</taxon>
        <taxon>Aspergillus</taxon>
        <taxon>Aspergillus subgen. Circumdati</taxon>
    </lineage>
</organism>